<dbReference type="VEuPathDB" id="VectorBase:GPAI018304"/>
<reference evidence="1" key="2">
    <citation type="submission" date="2020-05" db="UniProtKB">
        <authorList>
            <consortium name="EnsemblMetazoa"/>
        </authorList>
    </citation>
    <scope>IDENTIFICATION</scope>
    <source>
        <strain evidence="1">IAEA</strain>
    </source>
</reference>
<name>A0A1A9ZLG6_GLOPL</name>
<organism evidence="1 2">
    <name type="scientific">Glossina pallidipes</name>
    <name type="common">Tsetse fly</name>
    <dbReference type="NCBI Taxonomy" id="7398"/>
    <lineage>
        <taxon>Eukaryota</taxon>
        <taxon>Metazoa</taxon>
        <taxon>Ecdysozoa</taxon>
        <taxon>Arthropoda</taxon>
        <taxon>Hexapoda</taxon>
        <taxon>Insecta</taxon>
        <taxon>Pterygota</taxon>
        <taxon>Neoptera</taxon>
        <taxon>Endopterygota</taxon>
        <taxon>Diptera</taxon>
        <taxon>Brachycera</taxon>
        <taxon>Muscomorpha</taxon>
        <taxon>Hippoboscoidea</taxon>
        <taxon>Glossinidae</taxon>
        <taxon>Glossina</taxon>
    </lineage>
</organism>
<keyword evidence="2" id="KW-1185">Reference proteome</keyword>
<reference evidence="2" key="1">
    <citation type="submission" date="2014-03" db="EMBL/GenBank/DDBJ databases">
        <authorList>
            <person name="Aksoy S."/>
            <person name="Warren W."/>
            <person name="Wilson R.K."/>
        </authorList>
    </citation>
    <scope>NUCLEOTIDE SEQUENCE [LARGE SCALE GENOMIC DNA]</scope>
    <source>
        <strain evidence="2">IAEA</strain>
    </source>
</reference>
<dbReference type="EnsemblMetazoa" id="GPAI018304-RA">
    <property type="protein sequence ID" value="GPAI018304-PA"/>
    <property type="gene ID" value="GPAI018304"/>
</dbReference>
<dbReference type="Proteomes" id="UP000092445">
    <property type="component" value="Unassembled WGS sequence"/>
</dbReference>
<dbReference type="AlphaFoldDB" id="A0A1A9ZLG6"/>
<evidence type="ECO:0000313" key="2">
    <source>
        <dbReference type="Proteomes" id="UP000092445"/>
    </source>
</evidence>
<evidence type="ECO:0000313" key="1">
    <source>
        <dbReference type="EnsemblMetazoa" id="GPAI018304-PA"/>
    </source>
</evidence>
<sequence>MNNSKQIKTKFSDHQENNFLRLNGESPRGPSLGKHFRWPEPSAKGLNPIKLDVTGSYTPVYSHLKIHDIVKMERPPTPPIIRRIENEEYMDFYEPSPTDSDAVEDIWLRLPNIKPVNRSSTKAKDALFSNSFPKKRL</sequence>
<proteinExistence type="predicted"/>
<protein>
    <submittedName>
        <fullName evidence="1">Uncharacterized protein</fullName>
    </submittedName>
</protein>
<accession>A0A1A9ZLG6</accession>